<dbReference type="InterPro" id="IPR016039">
    <property type="entry name" value="Thiolase-like"/>
</dbReference>
<feature type="domain" description="Thiolase N-terminal" evidence="6">
    <location>
        <begin position="13"/>
        <end position="279"/>
    </location>
</feature>
<gene>
    <name evidence="8" type="ORF">CE139_01280</name>
</gene>
<dbReference type="PANTHER" id="PTHR18919">
    <property type="entry name" value="ACETYL-COA C-ACYLTRANSFERASE"/>
    <property type="match status" value="1"/>
</dbReference>
<dbReference type="InterPro" id="IPR020617">
    <property type="entry name" value="Thiolase_C"/>
</dbReference>
<dbReference type="InterPro" id="IPR020610">
    <property type="entry name" value="Thiolase_AS"/>
</dbReference>
<evidence type="ECO:0000256" key="1">
    <source>
        <dbReference type="ARBA" id="ARBA00010982"/>
    </source>
</evidence>
<evidence type="ECO:0000256" key="5">
    <source>
        <dbReference type="RuleBase" id="RU003557"/>
    </source>
</evidence>
<dbReference type="InterPro" id="IPR020613">
    <property type="entry name" value="Thiolase_CS"/>
</dbReference>
<proteinExistence type="inferred from homology"/>
<dbReference type="PROSITE" id="PS00737">
    <property type="entry name" value="THIOLASE_2"/>
    <property type="match status" value="1"/>
</dbReference>
<dbReference type="EMBL" id="CP022198">
    <property type="protein sequence ID" value="AXA64483.1"/>
    <property type="molecule type" value="Genomic_DNA"/>
</dbReference>
<dbReference type="NCBIfam" id="TIGR01930">
    <property type="entry name" value="AcCoA-C-Actrans"/>
    <property type="match status" value="1"/>
</dbReference>
<reference evidence="8 9" key="1">
    <citation type="submission" date="2017-06" db="EMBL/GenBank/DDBJ databases">
        <title>Evolution towards high GC content and high-temperature stress adaptation in endophytic Pseudomonas oryzihabitans impacted its plant-growth promoting traits.</title>
        <authorList>
            <person name="Nascimento F.X."/>
        </authorList>
    </citation>
    <scope>NUCLEOTIDE SEQUENCE [LARGE SCALE GENOMIC DNA]</scope>
    <source>
        <strain evidence="8 9">MS8</strain>
    </source>
</reference>
<dbReference type="Pfam" id="PF00108">
    <property type="entry name" value="Thiolase_N"/>
    <property type="match status" value="1"/>
</dbReference>
<dbReference type="CDD" id="cd00751">
    <property type="entry name" value="thiolase"/>
    <property type="match status" value="1"/>
</dbReference>
<name>A0A2Z5A2N7_9PSED</name>
<dbReference type="InterPro" id="IPR002155">
    <property type="entry name" value="Thiolase"/>
</dbReference>
<dbReference type="Pfam" id="PF02803">
    <property type="entry name" value="Thiolase_C"/>
    <property type="match status" value="1"/>
</dbReference>
<evidence type="ECO:0000313" key="8">
    <source>
        <dbReference type="EMBL" id="AXA64483.1"/>
    </source>
</evidence>
<dbReference type="PANTHER" id="PTHR18919:SF107">
    <property type="entry name" value="ACETYL-COA ACETYLTRANSFERASE, CYTOSOLIC"/>
    <property type="match status" value="1"/>
</dbReference>
<evidence type="ECO:0000256" key="3">
    <source>
        <dbReference type="ARBA" id="ARBA00023315"/>
    </source>
</evidence>
<dbReference type="PIRSF" id="PIRSF000429">
    <property type="entry name" value="Ac-CoA_Ac_transf"/>
    <property type="match status" value="1"/>
</dbReference>
<sequence>MHNGMGVLYDDVLLLDGVRTPWTDLNGALGQVSPTDLGIAVARALLARGHTAAAVDSVLAGSVAQASFDAYLLPRHIGLYAGVPEAVPALQVQRVCGTGLELLRQAGDQLQSGRASRVLCVAAESMTRNPIAAYTHRSGFRLGAPVEFHDFLWEALKDPAAGLDMIATAERLAQRHGIAREAVDAWALRSFERALAAQRQGWFAAEIVPVAAARFEAAGLAPRELCLPRGCAVVEHDSHPRETSREALARLTPVHPGGVQTAGNSCAVADGAAAVLLARGADAASARALAWVRGSCVVGVPPDVMGSGPVPAIQGLLDRAGLALEAIDRLEINEAQGAQLLAVQRALELDPARLNVHGGAIALGHPLAATGLRLAITLARQLRAEGLRYGVAAVCIGGGQGMAVLLENPGWRGWG</sequence>
<evidence type="ECO:0000313" key="9">
    <source>
        <dbReference type="Proteomes" id="UP000250579"/>
    </source>
</evidence>
<dbReference type="STRING" id="47885.APT59_21390"/>
<evidence type="ECO:0000256" key="2">
    <source>
        <dbReference type="ARBA" id="ARBA00022679"/>
    </source>
</evidence>
<dbReference type="PROSITE" id="PS00099">
    <property type="entry name" value="THIOLASE_3"/>
    <property type="match status" value="1"/>
</dbReference>
<dbReference type="RefSeq" id="WP_261793921.1">
    <property type="nucleotide sequence ID" value="NZ_CP022198.1"/>
</dbReference>
<feature type="domain" description="Thiolase C-terminal" evidence="7">
    <location>
        <begin position="288"/>
        <end position="407"/>
    </location>
</feature>
<keyword evidence="2 5" id="KW-0808">Transferase</keyword>
<feature type="active site" description="Proton acceptor" evidence="4">
    <location>
        <position position="365"/>
    </location>
</feature>
<dbReference type="Proteomes" id="UP000250579">
    <property type="component" value="Chromosome"/>
</dbReference>
<organism evidence="8 9">
    <name type="scientific">Pseudomonas oryzihabitans</name>
    <dbReference type="NCBI Taxonomy" id="47885"/>
    <lineage>
        <taxon>Bacteria</taxon>
        <taxon>Pseudomonadati</taxon>
        <taxon>Pseudomonadota</taxon>
        <taxon>Gammaproteobacteria</taxon>
        <taxon>Pseudomonadales</taxon>
        <taxon>Pseudomonadaceae</taxon>
        <taxon>Pseudomonas</taxon>
    </lineage>
</organism>
<evidence type="ECO:0000259" key="7">
    <source>
        <dbReference type="Pfam" id="PF02803"/>
    </source>
</evidence>
<dbReference type="GO" id="GO:0006635">
    <property type="term" value="P:fatty acid beta-oxidation"/>
    <property type="evidence" value="ECO:0007669"/>
    <property type="project" value="TreeGrafter"/>
</dbReference>
<dbReference type="Gene3D" id="3.40.47.10">
    <property type="match status" value="1"/>
</dbReference>
<keyword evidence="3 5" id="KW-0012">Acyltransferase</keyword>
<feature type="active site" description="Proton acceptor" evidence="4">
    <location>
        <position position="395"/>
    </location>
</feature>
<feature type="active site" description="Acyl-thioester intermediate" evidence="4">
    <location>
        <position position="96"/>
    </location>
</feature>
<dbReference type="SUPFAM" id="SSF53901">
    <property type="entry name" value="Thiolase-like"/>
    <property type="match status" value="2"/>
</dbReference>
<comment type="similarity">
    <text evidence="1 5">Belongs to the thiolase-like superfamily. Thiolase family.</text>
</comment>
<evidence type="ECO:0000256" key="4">
    <source>
        <dbReference type="PIRSR" id="PIRSR000429-1"/>
    </source>
</evidence>
<dbReference type="InterPro" id="IPR020616">
    <property type="entry name" value="Thiolase_N"/>
</dbReference>
<dbReference type="AlphaFoldDB" id="A0A2Z5A2N7"/>
<accession>A0A2Z5A2N7</accession>
<evidence type="ECO:0000259" key="6">
    <source>
        <dbReference type="Pfam" id="PF00108"/>
    </source>
</evidence>
<protein>
    <submittedName>
        <fullName evidence="8">Acetyl-CoA acetyltransferase</fullName>
    </submittedName>
</protein>
<dbReference type="GO" id="GO:0003985">
    <property type="term" value="F:acetyl-CoA C-acetyltransferase activity"/>
    <property type="evidence" value="ECO:0007669"/>
    <property type="project" value="TreeGrafter"/>
</dbReference>